<proteinExistence type="predicted"/>
<keyword evidence="1" id="KW-0472">Membrane</keyword>
<dbReference type="EMBL" id="CP029822">
    <property type="protein sequence ID" value="AZS50645.1"/>
    <property type="molecule type" value="Genomic_DNA"/>
</dbReference>
<dbReference type="KEGG" id="emo:DM558_07565"/>
<evidence type="ECO:0000256" key="1">
    <source>
        <dbReference type="SAM" id="Phobius"/>
    </source>
</evidence>
<feature type="transmembrane region" description="Helical" evidence="1">
    <location>
        <begin position="49"/>
        <end position="72"/>
    </location>
</feature>
<keyword evidence="1" id="KW-0812">Transmembrane</keyword>
<keyword evidence="1" id="KW-1133">Transmembrane helix</keyword>
<feature type="transmembrane region" description="Helical" evidence="1">
    <location>
        <begin position="7"/>
        <end position="29"/>
    </location>
</feature>
<protein>
    <submittedName>
        <fullName evidence="2">Uncharacterized protein</fullName>
    </submittedName>
</protein>
<accession>A0A3S9XDX5</accession>
<sequence>MSESRWTWLVFVVWFVFVITAFISIGVFWDNKTIEQVTRYGFTERVFNYYSLLSCISTIVGAFIMAATISMIESIYRVVVKQNNRQ</sequence>
<evidence type="ECO:0000313" key="3">
    <source>
        <dbReference type="Proteomes" id="UP000273143"/>
    </source>
</evidence>
<keyword evidence="3" id="KW-1185">Reference proteome</keyword>
<dbReference type="AlphaFoldDB" id="A0A3S9XDX5"/>
<organism evidence="2 3">
    <name type="scientific">Entomomonas moraniae</name>
    <dbReference type="NCBI Taxonomy" id="2213226"/>
    <lineage>
        <taxon>Bacteria</taxon>
        <taxon>Pseudomonadati</taxon>
        <taxon>Pseudomonadota</taxon>
        <taxon>Gammaproteobacteria</taxon>
        <taxon>Pseudomonadales</taxon>
        <taxon>Pseudomonadaceae</taxon>
        <taxon>Entomomonas</taxon>
    </lineage>
</organism>
<dbReference type="Proteomes" id="UP000273143">
    <property type="component" value="Chromosome"/>
</dbReference>
<dbReference type="RefSeq" id="WP_127163159.1">
    <property type="nucleotide sequence ID" value="NZ_CP029822.1"/>
</dbReference>
<gene>
    <name evidence="2" type="ORF">DM558_07565</name>
</gene>
<name>A0A3S9XDX5_9GAMM</name>
<reference evidence="3" key="1">
    <citation type="submission" date="2018-06" db="EMBL/GenBank/DDBJ databases">
        <title>Complete genome of Pseudomonas insecticola strain QZS01.</title>
        <authorList>
            <person name="Wang J."/>
            <person name="Su Q."/>
        </authorList>
    </citation>
    <scope>NUCLEOTIDE SEQUENCE [LARGE SCALE GENOMIC DNA]</scope>
    <source>
        <strain evidence="3">QZS01</strain>
    </source>
</reference>
<evidence type="ECO:0000313" key="2">
    <source>
        <dbReference type="EMBL" id="AZS50645.1"/>
    </source>
</evidence>